<keyword evidence="3" id="KW-0804">Transcription</keyword>
<keyword evidence="2" id="KW-0238">DNA-binding</keyword>
<dbReference type="EMBL" id="VSSQ01000044">
    <property type="protein sequence ID" value="MPL68962.1"/>
    <property type="molecule type" value="Genomic_DNA"/>
</dbReference>
<evidence type="ECO:0000313" key="4">
    <source>
        <dbReference type="EMBL" id="MPL68962.1"/>
    </source>
</evidence>
<dbReference type="GO" id="GO:0003677">
    <property type="term" value="F:DNA binding"/>
    <property type="evidence" value="ECO:0007669"/>
    <property type="project" value="UniProtKB-KW"/>
</dbReference>
<dbReference type="AlphaFoldDB" id="A0A644TRS8"/>
<dbReference type="NCBIfam" id="TIGR02844">
    <property type="entry name" value="spore_III_D"/>
    <property type="match status" value="1"/>
</dbReference>
<evidence type="ECO:0000256" key="1">
    <source>
        <dbReference type="ARBA" id="ARBA00023015"/>
    </source>
</evidence>
<evidence type="ECO:0000256" key="2">
    <source>
        <dbReference type="ARBA" id="ARBA00023125"/>
    </source>
</evidence>
<accession>A0A644TRS8</accession>
<gene>
    <name evidence="4" type="primary">spoIIID_1</name>
    <name evidence="4" type="ORF">SDC9_14695</name>
</gene>
<dbReference type="Pfam" id="PF12116">
    <property type="entry name" value="SpoIIID"/>
    <property type="match status" value="1"/>
</dbReference>
<dbReference type="PROSITE" id="PS00894">
    <property type="entry name" value="HTH_DEOR_1"/>
    <property type="match status" value="1"/>
</dbReference>
<evidence type="ECO:0000256" key="3">
    <source>
        <dbReference type="ARBA" id="ARBA00023163"/>
    </source>
</evidence>
<comment type="caution">
    <text evidence="4">The sequence shown here is derived from an EMBL/GenBank/DDBJ whole genome shotgun (WGS) entry which is preliminary data.</text>
</comment>
<dbReference type="InterPro" id="IPR014208">
    <property type="entry name" value="Spore_III_D"/>
</dbReference>
<dbReference type="InterPro" id="IPR018356">
    <property type="entry name" value="Tscrpt_reg_HTH_DeoR_CS"/>
</dbReference>
<protein>
    <submittedName>
        <fullName evidence="4">Stage III sporulation protein D</fullName>
    </submittedName>
</protein>
<name>A0A644TRS8_9ZZZZ</name>
<organism evidence="4">
    <name type="scientific">bioreactor metagenome</name>
    <dbReference type="NCBI Taxonomy" id="1076179"/>
    <lineage>
        <taxon>unclassified sequences</taxon>
        <taxon>metagenomes</taxon>
        <taxon>ecological metagenomes</taxon>
    </lineage>
</organism>
<keyword evidence="1" id="KW-0805">Transcription regulation</keyword>
<reference evidence="4" key="1">
    <citation type="submission" date="2019-08" db="EMBL/GenBank/DDBJ databases">
        <authorList>
            <person name="Kucharzyk K."/>
            <person name="Murdoch R.W."/>
            <person name="Higgins S."/>
            <person name="Loffler F."/>
        </authorList>
    </citation>
    <scope>NUCLEOTIDE SEQUENCE</scope>
</reference>
<dbReference type="GO" id="GO:0003700">
    <property type="term" value="F:DNA-binding transcription factor activity"/>
    <property type="evidence" value="ECO:0007669"/>
    <property type="project" value="InterPro"/>
</dbReference>
<sequence length="94" mass="10803">MKDYIRKRVLDICNHILESKHTVRQTAAVFGVSKSTVHKDMIERLPIINKKMAAKVRIILEQNKAERHIRGGEATRQKYKVRLASDGVLTPHES</sequence>
<proteinExistence type="predicted"/>